<name>A0A4D6NL53_VIGUN</name>
<keyword evidence="2" id="KW-1185">Reference proteome</keyword>
<gene>
    <name evidence="1" type="ORF">DEO72_LG11g1534</name>
</gene>
<dbReference type="AlphaFoldDB" id="A0A4D6NL53"/>
<proteinExistence type="predicted"/>
<protein>
    <submittedName>
        <fullName evidence="1">Uncharacterized protein</fullName>
    </submittedName>
</protein>
<organism evidence="1 2">
    <name type="scientific">Vigna unguiculata</name>
    <name type="common">Cowpea</name>
    <dbReference type="NCBI Taxonomy" id="3917"/>
    <lineage>
        <taxon>Eukaryota</taxon>
        <taxon>Viridiplantae</taxon>
        <taxon>Streptophyta</taxon>
        <taxon>Embryophyta</taxon>
        <taxon>Tracheophyta</taxon>
        <taxon>Spermatophyta</taxon>
        <taxon>Magnoliopsida</taxon>
        <taxon>eudicotyledons</taxon>
        <taxon>Gunneridae</taxon>
        <taxon>Pentapetalae</taxon>
        <taxon>rosids</taxon>
        <taxon>fabids</taxon>
        <taxon>Fabales</taxon>
        <taxon>Fabaceae</taxon>
        <taxon>Papilionoideae</taxon>
        <taxon>50 kb inversion clade</taxon>
        <taxon>NPAAA clade</taxon>
        <taxon>indigoferoid/millettioid clade</taxon>
        <taxon>Phaseoleae</taxon>
        <taxon>Vigna</taxon>
    </lineage>
</organism>
<sequence>MCIRDSSNGMVIDFLIFTSRPSPMEWSSLMEWSLIFFLYNKTLFNGMIRPFSHEWLIPFLLSGS</sequence>
<dbReference type="Proteomes" id="UP000501690">
    <property type="component" value="Linkage Group LG11"/>
</dbReference>
<reference evidence="1 2" key="1">
    <citation type="submission" date="2019-04" db="EMBL/GenBank/DDBJ databases">
        <title>An improved genome assembly and genetic linkage map for asparagus bean, Vigna unguiculata ssp. sesquipedialis.</title>
        <authorList>
            <person name="Xia Q."/>
            <person name="Zhang R."/>
            <person name="Dong Y."/>
        </authorList>
    </citation>
    <scope>NUCLEOTIDE SEQUENCE [LARGE SCALE GENOMIC DNA]</scope>
    <source>
        <tissue evidence="1">Leaf</tissue>
    </source>
</reference>
<dbReference type="EMBL" id="CP039355">
    <property type="protein sequence ID" value="QCE14533.1"/>
    <property type="molecule type" value="Genomic_DNA"/>
</dbReference>
<evidence type="ECO:0000313" key="1">
    <source>
        <dbReference type="EMBL" id="QCE14533.1"/>
    </source>
</evidence>
<accession>A0A4D6NL53</accession>
<evidence type="ECO:0000313" key="2">
    <source>
        <dbReference type="Proteomes" id="UP000501690"/>
    </source>
</evidence>